<name>A0A9D9IU69_9BACT</name>
<dbReference type="Proteomes" id="UP000823771">
    <property type="component" value="Unassembled WGS sequence"/>
</dbReference>
<evidence type="ECO:0000256" key="1">
    <source>
        <dbReference type="SAM" id="Coils"/>
    </source>
</evidence>
<evidence type="ECO:0000313" key="2">
    <source>
        <dbReference type="EMBL" id="MBO8478074.1"/>
    </source>
</evidence>
<feature type="coiled-coil region" evidence="1">
    <location>
        <begin position="18"/>
        <end position="45"/>
    </location>
</feature>
<comment type="caution">
    <text evidence="2">The sequence shown here is derived from an EMBL/GenBank/DDBJ whole genome shotgun (WGS) entry which is preliminary data.</text>
</comment>
<proteinExistence type="predicted"/>
<sequence length="56" mass="6737">MADNYLERKYEEYLERKAAAEKARRAAWKKRMDDYRKRLAEASRESSATDEAQHSR</sequence>
<keyword evidence="1" id="KW-0175">Coiled coil</keyword>
<dbReference type="AlphaFoldDB" id="A0A9D9IU69"/>
<reference evidence="2" key="1">
    <citation type="submission" date="2020-10" db="EMBL/GenBank/DDBJ databases">
        <authorList>
            <person name="Gilroy R."/>
        </authorList>
    </citation>
    <scope>NUCLEOTIDE SEQUENCE</scope>
    <source>
        <strain evidence="2">2478</strain>
    </source>
</reference>
<accession>A0A9D9IU69</accession>
<organism evidence="2 3">
    <name type="scientific">Candidatus Cryptobacteroides excrementipullorum</name>
    <dbReference type="NCBI Taxonomy" id="2840761"/>
    <lineage>
        <taxon>Bacteria</taxon>
        <taxon>Pseudomonadati</taxon>
        <taxon>Bacteroidota</taxon>
        <taxon>Bacteroidia</taxon>
        <taxon>Bacteroidales</taxon>
        <taxon>Candidatus Cryptobacteroides</taxon>
    </lineage>
</organism>
<protein>
    <submittedName>
        <fullName evidence="2">Uncharacterized protein</fullName>
    </submittedName>
</protein>
<gene>
    <name evidence="2" type="ORF">IAB80_04225</name>
</gene>
<reference evidence="2" key="2">
    <citation type="journal article" date="2021" name="PeerJ">
        <title>Extensive microbial diversity within the chicken gut microbiome revealed by metagenomics and culture.</title>
        <authorList>
            <person name="Gilroy R."/>
            <person name="Ravi A."/>
            <person name="Getino M."/>
            <person name="Pursley I."/>
            <person name="Horton D.L."/>
            <person name="Alikhan N.F."/>
            <person name="Baker D."/>
            <person name="Gharbi K."/>
            <person name="Hall N."/>
            <person name="Watson M."/>
            <person name="Adriaenssens E.M."/>
            <person name="Foster-Nyarko E."/>
            <person name="Jarju S."/>
            <person name="Secka A."/>
            <person name="Antonio M."/>
            <person name="Oren A."/>
            <person name="Chaudhuri R.R."/>
            <person name="La Ragione R."/>
            <person name="Hildebrand F."/>
            <person name="Pallen M.J."/>
        </authorList>
    </citation>
    <scope>NUCLEOTIDE SEQUENCE</scope>
    <source>
        <strain evidence="2">2478</strain>
    </source>
</reference>
<evidence type="ECO:0000313" key="3">
    <source>
        <dbReference type="Proteomes" id="UP000823771"/>
    </source>
</evidence>
<dbReference type="EMBL" id="JADILZ010000040">
    <property type="protein sequence ID" value="MBO8478074.1"/>
    <property type="molecule type" value="Genomic_DNA"/>
</dbReference>